<evidence type="ECO:0000313" key="13">
    <source>
        <dbReference type="Proteomes" id="UP000004169"/>
    </source>
</evidence>
<evidence type="ECO:0000256" key="5">
    <source>
        <dbReference type="ARBA" id="ARBA00022741"/>
    </source>
</evidence>
<comment type="miscellaneous">
    <text evidence="9">The a and c carboxylates of cobyrinate are activated for nucleophilic attack via formation of a phosphorylated intermediate by ATP. CbiA catalyzes first the amidation of the c-carboxylate, and then that of the a-carboxylate.</text>
</comment>
<dbReference type="InterPro" id="IPR029062">
    <property type="entry name" value="Class_I_gatase-like"/>
</dbReference>
<dbReference type="UniPathway" id="UPA00148">
    <property type="reaction ID" value="UER00231"/>
</dbReference>
<gene>
    <name evidence="12" type="primary">cobB</name>
    <name evidence="9" type="synonym">cbiA</name>
    <name evidence="12" type="ORF">PHAMO_280234</name>
</gene>
<comment type="pathway">
    <text evidence="9">Cofactor biosynthesis; adenosylcobalamin biosynthesis; cob(II)yrinate a,c-diamide from sirohydrochlorin (anaerobic route): step 10/10.</text>
</comment>
<evidence type="ECO:0000259" key="10">
    <source>
        <dbReference type="Pfam" id="PF01656"/>
    </source>
</evidence>
<evidence type="ECO:0000256" key="9">
    <source>
        <dbReference type="HAMAP-Rule" id="MF_00027"/>
    </source>
</evidence>
<evidence type="ECO:0000256" key="8">
    <source>
        <dbReference type="ARBA" id="ARBA00022962"/>
    </source>
</evidence>
<dbReference type="GO" id="GO:0009236">
    <property type="term" value="P:cobalamin biosynthetic process"/>
    <property type="evidence" value="ECO:0007669"/>
    <property type="project" value="UniProtKB-UniRule"/>
</dbReference>
<evidence type="ECO:0000256" key="4">
    <source>
        <dbReference type="ARBA" id="ARBA00022598"/>
    </source>
</evidence>
<keyword evidence="6 9" id="KW-0067">ATP-binding</keyword>
<dbReference type="InterPro" id="IPR002586">
    <property type="entry name" value="CobQ/CobB/MinD/ParA_Nub-bd_dom"/>
</dbReference>
<dbReference type="Pfam" id="PF07685">
    <property type="entry name" value="GATase_3"/>
    <property type="match status" value="1"/>
</dbReference>
<evidence type="ECO:0000259" key="11">
    <source>
        <dbReference type="Pfam" id="PF07685"/>
    </source>
</evidence>
<dbReference type="HAMAP" id="MF_00027">
    <property type="entry name" value="CobB_CbiA"/>
    <property type="match status" value="1"/>
</dbReference>
<dbReference type="NCBIfam" id="TIGR00379">
    <property type="entry name" value="cobB"/>
    <property type="match status" value="1"/>
</dbReference>
<reference evidence="12 13" key="1">
    <citation type="journal article" date="2012" name="J. Bacteriol.">
        <title>Draft Genome Sequence of the Purple Photosynthetic Bacterium Phaeospirillum molischianum DSM120, a Particularly Versatile Bacterium.</title>
        <authorList>
            <person name="Duquesne K."/>
            <person name="Prima V."/>
            <person name="Ji B."/>
            <person name="Rouy Z."/>
            <person name="Medigue C."/>
            <person name="Talla E."/>
            <person name="Sturgis J.N."/>
        </authorList>
    </citation>
    <scope>NUCLEOTIDE SEQUENCE [LARGE SCALE GENOMIC DNA]</scope>
    <source>
        <strain evidence="13">DSM120</strain>
    </source>
</reference>
<dbReference type="RefSeq" id="WP_002729019.1">
    <property type="nucleotide sequence ID" value="NZ_CAHP01000021.1"/>
</dbReference>
<feature type="domain" description="CobB/CobQ-like glutamine amidotransferase" evidence="11">
    <location>
        <begin position="252"/>
        <end position="440"/>
    </location>
</feature>
<dbReference type="NCBIfam" id="NF002204">
    <property type="entry name" value="PRK01077.1"/>
    <property type="match status" value="1"/>
</dbReference>
<comment type="function">
    <text evidence="9">Catalyzes the ATP-dependent amidation of the two carboxylate groups at positions a and c of cobyrinate, using either L-glutamine or ammonia as the nitrogen source.</text>
</comment>
<dbReference type="EC" id="6.3.5.11" evidence="9"/>
<keyword evidence="5 9" id="KW-0547">Nucleotide-binding</keyword>
<evidence type="ECO:0000313" key="12">
    <source>
        <dbReference type="EMBL" id="CCG41700.1"/>
    </source>
</evidence>
<feature type="domain" description="CobQ/CobB/MinD/ParA nucleotide binding" evidence="10">
    <location>
        <begin position="10"/>
        <end position="198"/>
    </location>
</feature>
<sequence>MKIMGAPGVIISAPSSGSGKTSVTLGVLRALSRRGLTVGSAKVGPDFIDPAFHAAASGQSCFNLDGWAMLPATLAGLAARVGDGVDLVVCEGVMGLFDGALTAPGQPDGSTASLALATGWPVVLVLDGRGMIASAAAVLAGFDRLRPGPGLAGVVFNRVRSSRAQAAIEAACRAACPDVALLGFLPPSPALEMKSRHLGLVQACERPDLDAFLEGAAALVETHLDLDSLCALARPARIAAAAPVPVPPLGQRIALAHDAAFAFAYPATLEGWRAAGAEILPFSPLADQGPDPSADAVYLPGGYPELHAGLLAANGGFLGGLRAAAARGAAVFGECGGYMVLGRGIEDETGTRHQMAGLLGLESSFARRRLHLGYRRAVVETAGPLGAAGAIFRGHEFHYATILAEEGTPLFAVSGADGAGLGRCGLCASGTVAGSFVHLIDRDVDSVTLP</sequence>
<keyword evidence="4 9" id="KW-0436">Ligase</keyword>
<evidence type="ECO:0000256" key="3">
    <source>
        <dbReference type="ARBA" id="ARBA00022573"/>
    </source>
</evidence>
<dbReference type="Gene3D" id="3.40.50.880">
    <property type="match status" value="1"/>
</dbReference>
<dbReference type="EMBL" id="CAHP01000021">
    <property type="protein sequence ID" value="CCG41700.1"/>
    <property type="molecule type" value="Genomic_DNA"/>
</dbReference>
<keyword evidence="8 9" id="KW-0315">Glutamine amidotransferase</keyword>
<dbReference type="STRING" id="1150626.PHAMO_280234"/>
<evidence type="ECO:0000256" key="2">
    <source>
        <dbReference type="ARBA" id="ARBA00006205"/>
    </source>
</evidence>
<dbReference type="AlphaFoldDB" id="H8FTL2"/>
<accession>H8FTL2</accession>
<dbReference type="Proteomes" id="UP000004169">
    <property type="component" value="Unassembled WGS sequence"/>
</dbReference>
<name>H8FTL2_MAGML</name>
<dbReference type="InterPro" id="IPR027417">
    <property type="entry name" value="P-loop_NTPase"/>
</dbReference>
<evidence type="ECO:0000256" key="7">
    <source>
        <dbReference type="ARBA" id="ARBA00022842"/>
    </source>
</evidence>
<comment type="catalytic activity">
    <reaction evidence="9">
        <text>cob(II)yrinate + 2 L-glutamine + 2 ATP + 2 H2O = cob(II)yrinate a,c diamide + 2 L-glutamate + 2 ADP + 2 phosphate + 2 H(+)</text>
        <dbReference type="Rhea" id="RHEA:26289"/>
        <dbReference type="ChEBI" id="CHEBI:15377"/>
        <dbReference type="ChEBI" id="CHEBI:15378"/>
        <dbReference type="ChEBI" id="CHEBI:29985"/>
        <dbReference type="ChEBI" id="CHEBI:30616"/>
        <dbReference type="ChEBI" id="CHEBI:43474"/>
        <dbReference type="ChEBI" id="CHEBI:58359"/>
        <dbReference type="ChEBI" id="CHEBI:58537"/>
        <dbReference type="ChEBI" id="CHEBI:58894"/>
        <dbReference type="ChEBI" id="CHEBI:456216"/>
        <dbReference type="EC" id="6.3.5.11"/>
    </reaction>
</comment>
<comment type="cofactor">
    <cofactor evidence="1 9">
        <name>Mg(2+)</name>
        <dbReference type="ChEBI" id="CHEBI:18420"/>
    </cofactor>
</comment>
<keyword evidence="7 9" id="KW-0460">Magnesium</keyword>
<evidence type="ECO:0000256" key="1">
    <source>
        <dbReference type="ARBA" id="ARBA00001946"/>
    </source>
</evidence>
<dbReference type="PROSITE" id="PS51274">
    <property type="entry name" value="GATASE_COBBQ"/>
    <property type="match status" value="1"/>
</dbReference>
<dbReference type="PANTHER" id="PTHR43873:SF1">
    <property type="entry name" value="COBYRINATE A,C-DIAMIDE SYNTHASE"/>
    <property type="match status" value="1"/>
</dbReference>
<proteinExistence type="inferred from homology"/>
<protein>
    <recommendedName>
        <fullName evidence="9">Cobyrinate a,c-diamide synthase</fullName>
        <ecNumber evidence="9">6.3.5.11</ecNumber>
    </recommendedName>
    <alternativeName>
        <fullName evidence="9">Cobyrinic acid a,c-diamide synthetase</fullName>
    </alternativeName>
</protein>
<comment type="similarity">
    <text evidence="9">Belongs to the CobB/CbiA family.</text>
</comment>
<dbReference type="InterPro" id="IPR004484">
    <property type="entry name" value="CbiA/CobB_synth"/>
</dbReference>
<dbReference type="GO" id="GO:0042242">
    <property type="term" value="F:cobyrinic acid a,c-diamide synthase activity"/>
    <property type="evidence" value="ECO:0007669"/>
    <property type="project" value="UniProtKB-UniRule"/>
</dbReference>
<feature type="site" description="Increases nucleophilicity of active site Cys" evidence="9">
    <location>
        <position position="438"/>
    </location>
</feature>
<keyword evidence="13" id="KW-1185">Reference proteome</keyword>
<dbReference type="GO" id="GO:0005524">
    <property type="term" value="F:ATP binding"/>
    <property type="evidence" value="ECO:0007669"/>
    <property type="project" value="UniProtKB-UniRule"/>
</dbReference>
<dbReference type="InterPro" id="IPR011698">
    <property type="entry name" value="GATase_3"/>
</dbReference>
<dbReference type="PANTHER" id="PTHR43873">
    <property type="entry name" value="COBYRINATE A,C-DIAMIDE SYNTHASE"/>
    <property type="match status" value="1"/>
</dbReference>
<organism evidence="12 13">
    <name type="scientific">Magnetospirillum molischianum DSM 120</name>
    <dbReference type="NCBI Taxonomy" id="1150626"/>
    <lineage>
        <taxon>Bacteria</taxon>
        <taxon>Pseudomonadati</taxon>
        <taxon>Pseudomonadota</taxon>
        <taxon>Alphaproteobacteria</taxon>
        <taxon>Rhodospirillales</taxon>
        <taxon>Rhodospirillaceae</taxon>
        <taxon>Magnetospirillum</taxon>
    </lineage>
</organism>
<comment type="domain">
    <text evidence="9">Comprises of two domains. The C-terminal domain contains the binding site for glutamine and catalyzes the hydrolysis of this substrate to glutamate and ammonia. The N-terminal domain is anticipated to bind ATP and cobyrinate and catalyzes the ultimate synthesis of the diamide product. The ammonia produced via the glutaminase domain is probably translocated to the adjacent domain via a molecular tunnel, where it reacts with an activated intermediate.</text>
</comment>
<dbReference type="SUPFAM" id="SSF52540">
    <property type="entry name" value="P-loop containing nucleoside triphosphate hydrolases"/>
    <property type="match status" value="1"/>
</dbReference>
<feature type="active site" description="Nucleophile" evidence="9">
    <location>
        <position position="335"/>
    </location>
</feature>
<dbReference type="SUPFAM" id="SSF52317">
    <property type="entry name" value="Class I glutamine amidotransferase-like"/>
    <property type="match status" value="1"/>
</dbReference>
<comment type="caution">
    <text evidence="12">The sequence shown here is derived from an EMBL/GenBank/DDBJ whole genome shotgun (WGS) entry which is preliminary data.</text>
</comment>
<comment type="similarity">
    <text evidence="2">Belongs to the CobB/CobQ family. CobQ subfamily.</text>
</comment>
<dbReference type="Gene3D" id="3.40.50.300">
    <property type="entry name" value="P-loop containing nucleotide triphosphate hydrolases"/>
    <property type="match status" value="1"/>
</dbReference>
<dbReference type="Pfam" id="PF01656">
    <property type="entry name" value="CbiA"/>
    <property type="match status" value="1"/>
</dbReference>
<evidence type="ECO:0000256" key="6">
    <source>
        <dbReference type="ARBA" id="ARBA00022840"/>
    </source>
</evidence>
<keyword evidence="3 9" id="KW-0169">Cobalamin biosynthesis</keyword>
<dbReference type="eggNOG" id="COG1797">
    <property type="taxonomic scope" value="Bacteria"/>
</dbReference>